<dbReference type="RefSeq" id="WP_137031676.1">
    <property type="nucleotide sequence ID" value="NZ_SZNK01000001.1"/>
</dbReference>
<reference evidence="1 2" key="1">
    <citation type="submission" date="2019-04" db="EMBL/GenBank/DDBJ databases">
        <title>Whole genome sequencing of Brevibacillus sp. TGS2-1.</title>
        <authorList>
            <person name="Choi A."/>
        </authorList>
    </citation>
    <scope>NUCLEOTIDE SEQUENCE [LARGE SCALE GENOMIC DNA]</scope>
    <source>
        <strain evidence="1 2">TGS2-1</strain>
    </source>
</reference>
<sequence>MRRSLRSEIQKNVKENGFTLSKLSELSGISTGHLSEMLNSNPLRAITVSQLDAMATAFAYVNGKTDRDETVFRF</sequence>
<dbReference type="OrthoDB" id="2470416at2"/>
<evidence type="ECO:0008006" key="3">
    <source>
        <dbReference type="Google" id="ProtNLM"/>
    </source>
</evidence>
<dbReference type="SUPFAM" id="SSF47413">
    <property type="entry name" value="lambda repressor-like DNA-binding domains"/>
    <property type="match status" value="1"/>
</dbReference>
<accession>A0A4U2YCX7</accession>
<dbReference type="GO" id="GO:0003677">
    <property type="term" value="F:DNA binding"/>
    <property type="evidence" value="ECO:0007669"/>
    <property type="project" value="InterPro"/>
</dbReference>
<evidence type="ECO:0000313" key="1">
    <source>
        <dbReference type="EMBL" id="TKI58235.1"/>
    </source>
</evidence>
<dbReference type="AlphaFoldDB" id="A0A4U2YCX7"/>
<keyword evidence="2" id="KW-1185">Reference proteome</keyword>
<organism evidence="1 2">
    <name type="scientific">Brevibacillus antibioticus</name>
    <dbReference type="NCBI Taxonomy" id="2570228"/>
    <lineage>
        <taxon>Bacteria</taxon>
        <taxon>Bacillati</taxon>
        <taxon>Bacillota</taxon>
        <taxon>Bacilli</taxon>
        <taxon>Bacillales</taxon>
        <taxon>Paenibacillaceae</taxon>
        <taxon>Brevibacillus</taxon>
    </lineage>
</organism>
<name>A0A4U2YCX7_9BACL</name>
<dbReference type="EMBL" id="SZNK01000001">
    <property type="protein sequence ID" value="TKI58235.1"/>
    <property type="molecule type" value="Genomic_DNA"/>
</dbReference>
<evidence type="ECO:0000313" key="2">
    <source>
        <dbReference type="Proteomes" id="UP000307841"/>
    </source>
</evidence>
<dbReference type="Proteomes" id="UP000307841">
    <property type="component" value="Unassembled WGS sequence"/>
</dbReference>
<comment type="caution">
    <text evidence="1">The sequence shown here is derived from an EMBL/GenBank/DDBJ whole genome shotgun (WGS) entry which is preliminary data.</text>
</comment>
<gene>
    <name evidence="1" type="ORF">E8L90_24160</name>
</gene>
<protein>
    <recommendedName>
        <fullName evidence="3">Helix-turn-helix transcriptional regulator</fullName>
    </recommendedName>
</protein>
<proteinExistence type="predicted"/>
<dbReference type="InterPro" id="IPR010982">
    <property type="entry name" value="Lambda_DNA-bd_dom_sf"/>
</dbReference>